<evidence type="ECO:0000313" key="9">
    <source>
        <dbReference type="Proteomes" id="UP001235939"/>
    </source>
</evidence>
<protein>
    <submittedName>
        <fullName evidence="8">TSPO</fullName>
    </submittedName>
</protein>
<dbReference type="PANTHER" id="PTHR10057:SF0">
    <property type="entry name" value="TRANSLOCATOR PROTEIN"/>
    <property type="match status" value="1"/>
</dbReference>
<keyword evidence="3 7" id="KW-0812">Transmembrane</keyword>
<evidence type="ECO:0000256" key="1">
    <source>
        <dbReference type="ARBA" id="ARBA00004141"/>
    </source>
</evidence>
<comment type="similarity">
    <text evidence="2">Belongs to the TspO/BZRP family.</text>
</comment>
<dbReference type="Proteomes" id="UP001235939">
    <property type="component" value="Chromosome 18"/>
</dbReference>
<evidence type="ECO:0000256" key="6">
    <source>
        <dbReference type="SAM" id="MobiDB-lite"/>
    </source>
</evidence>
<dbReference type="Pfam" id="PF03073">
    <property type="entry name" value="TspO_MBR"/>
    <property type="match status" value="1"/>
</dbReference>
<keyword evidence="4 7" id="KW-1133">Transmembrane helix</keyword>
<dbReference type="EMBL" id="CP092880">
    <property type="protein sequence ID" value="UYV79970.1"/>
    <property type="molecule type" value="Genomic_DNA"/>
</dbReference>
<feature type="transmembrane region" description="Helical" evidence="7">
    <location>
        <begin position="140"/>
        <end position="159"/>
    </location>
</feature>
<comment type="subcellular location">
    <subcellularLocation>
        <location evidence="1">Membrane</location>
        <topology evidence="1">Multi-pass membrane protein</topology>
    </subcellularLocation>
</comment>
<proteinExistence type="inferred from homology"/>
<evidence type="ECO:0000313" key="8">
    <source>
        <dbReference type="EMBL" id="UYV79970.1"/>
    </source>
</evidence>
<feature type="compositionally biased region" description="Basic and acidic residues" evidence="6">
    <location>
        <begin position="262"/>
        <end position="273"/>
    </location>
</feature>
<sequence>MGKIPPTEVRDDISSLCVTTLLSLDLENLWKLDAIGVSDAEVEKKTQSLQAEMEEHFAHTTTRDIEGRYEVALPWVQDKERIPSNKDLAENQLRKNKDVVAQDTMSCYLPITSSILIPHLGSYLGSICVSEQDFVWYNKVYAPVWMALHTGMGYSSYLIWKECRGFNKESALPLALYGSTLALNWIWPPTFFTARSLKWAFVETALMAGTATGCVVTFSKINKTAGGLMSSYLVWITMATVLIYRLWRDNPPAIEAATEPSNDSKDKEADKKD</sequence>
<reference evidence="8 9" key="1">
    <citation type="submission" date="2022-01" db="EMBL/GenBank/DDBJ databases">
        <title>A chromosomal length assembly of Cordylochernes scorpioides.</title>
        <authorList>
            <person name="Zeh D."/>
            <person name="Zeh J."/>
        </authorList>
    </citation>
    <scope>NUCLEOTIDE SEQUENCE [LARGE SCALE GENOMIC DNA]</scope>
    <source>
        <strain evidence="8">IN4F17</strain>
        <tissue evidence="8">Whole Body</tissue>
    </source>
</reference>
<feature type="transmembrane region" description="Helical" evidence="7">
    <location>
        <begin position="230"/>
        <end position="247"/>
    </location>
</feature>
<evidence type="ECO:0000256" key="5">
    <source>
        <dbReference type="ARBA" id="ARBA00023136"/>
    </source>
</evidence>
<evidence type="ECO:0000256" key="3">
    <source>
        <dbReference type="ARBA" id="ARBA00022692"/>
    </source>
</evidence>
<name>A0ABY6LJT7_9ARAC</name>
<dbReference type="CDD" id="cd15904">
    <property type="entry name" value="TSPO_MBR"/>
    <property type="match status" value="1"/>
</dbReference>
<dbReference type="InterPro" id="IPR038330">
    <property type="entry name" value="TspO/MBR-related_sf"/>
</dbReference>
<dbReference type="InterPro" id="IPR004307">
    <property type="entry name" value="TspO_MBR"/>
</dbReference>
<evidence type="ECO:0000256" key="4">
    <source>
        <dbReference type="ARBA" id="ARBA00022989"/>
    </source>
</evidence>
<keyword evidence="9" id="KW-1185">Reference proteome</keyword>
<accession>A0ABY6LJT7</accession>
<organism evidence="8 9">
    <name type="scientific">Cordylochernes scorpioides</name>
    <dbReference type="NCBI Taxonomy" id="51811"/>
    <lineage>
        <taxon>Eukaryota</taxon>
        <taxon>Metazoa</taxon>
        <taxon>Ecdysozoa</taxon>
        <taxon>Arthropoda</taxon>
        <taxon>Chelicerata</taxon>
        <taxon>Arachnida</taxon>
        <taxon>Pseudoscorpiones</taxon>
        <taxon>Cheliferoidea</taxon>
        <taxon>Chernetidae</taxon>
        <taxon>Cordylochernes</taxon>
    </lineage>
</organism>
<feature type="transmembrane region" description="Helical" evidence="7">
    <location>
        <begin position="171"/>
        <end position="187"/>
    </location>
</feature>
<evidence type="ECO:0000256" key="2">
    <source>
        <dbReference type="ARBA" id="ARBA00007524"/>
    </source>
</evidence>
<feature type="region of interest" description="Disordered" evidence="6">
    <location>
        <begin position="254"/>
        <end position="273"/>
    </location>
</feature>
<keyword evidence="5 7" id="KW-0472">Membrane</keyword>
<evidence type="ECO:0000256" key="7">
    <source>
        <dbReference type="SAM" id="Phobius"/>
    </source>
</evidence>
<dbReference type="PANTHER" id="PTHR10057">
    <property type="entry name" value="PERIPHERAL-TYPE BENZODIAZEPINE RECEPTOR"/>
    <property type="match status" value="1"/>
</dbReference>
<gene>
    <name evidence="8" type="ORF">LAZ67_18001224</name>
</gene>
<dbReference type="Gene3D" id="1.20.1260.100">
    <property type="entry name" value="TspO/MBR protein"/>
    <property type="match status" value="1"/>
</dbReference>
<feature type="transmembrane region" description="Helical" evidence="7">
    <location>
        <begin position="199"/>
        <end position="218"/>
    </location>
</feature>